<keyword evidence="3" id="KW-1185">Reference proteome</keyword>
<accession>A0A5C3QTD5</accession>
<organism evidence="2 3">
    <name type="scientific">Pterulicium gracile</name>
    <dbReference type="NCBI Taxonomy" id="1884261"/>
    <lineage>
        <taxon>Eukaryota</taxon>
        <taxon>Fungi</taxon>
        <taxon>Dikarya</taxon>
        <taxon>Basidiomycota</taxon>
        <taxon>Agaricomycotina</taxon>
        <taxon>Agaricomycetes</taxon>
        <taxon>Agaricomycetidae</taxon>
        <taxon>Agaricales</taxon>
        <taxon>Pleurotineae</taxon>
        <taxon>Pterulaceae</taxon>
        <taxon>Pterulicium</taxon>
    </lineage>
</organism>
<reference evidence="2 3" key="1">
    <citation type="journal article" date="2019" name="Nat. Ecol. Evol.">
        <title>Megaphylogeny resolves global patterns of mushroom evolution.</title>
        <authorList>
            <person name="Varga T."/>
            <person name="Krizsan K."/>
            <person name="Foldi C."/>
            <person name="Dima B."/>
            <person name="Sanchez-Garcia M."/>
            <person name="Sanchez-Ramirez S."/>
            <person name="Szollosi G.J."/>
            <person name="Szarkandi J.G."/>
            <person name="Papp V."/>
            <person name="Albert L."/>
            <person name="Andreopoulos W."/>
            <person name="Angelini C."/>
            <person name="Antonin V."/>
            <person name="Barry K.W."/>
            <person name="Bougher N.L."/>
            <person name="Buchanan P."/>
            <person name="Buyck B."/>
            <person name="Bense V."/>
            <person name="Catcheside P."/>
            <person name="Chovatia M."/>
            <person name="Cooper J."/>
            <person name="Damon W."/>
            <person name="Desjardin D."/>
            <person name="Finy P."/>
            <person name="Geml J."/>
            <person name="Haridas S."/>
            <person name="Hughes K."/>
            <person name="Justo A."/>
            <person name="Karasinski D."/>
            <person name="Kautmanova I."/>
            <person name="Kiss B."/>
            <person name="Kocsube S."/>
            <person name="Kotiranta H."/>
            <person name="LaButti K.M."/>
            <person name="Lechner B.E."/>
            <person name="Liimatainen K."/>
            <person name="Lipzen A."/>
            <person name="Lukacs Z."/>
            <person name="Mihaltcheva S."/>
            <person name="Morgado L.N."/>
            <person name="Niskanen T."/>
            <person name="Noordeloos M.E."/>
            <person name="Ohm R.A."/>
            <person name="Ortiz-Santana B."/>
            <person name="Ovrebo C."/>
            <person name="Racz N."/>
            <person name="Riley R."/>
            <person name="Savchenko A."/>
            <person name="Shiryaev A."/>
            <person name="Soop K."/>
            <person name="Spirin V."/>
            <person name="Szebenyi C."/>
            <person name="Tomsovsky M."/>
            <person name="Tulloss R.E."/>
            <person name="Uehling J."/>
            <person name="Grigoriev I.V."/>
            <person name="Vagvolgyi C."/>
            <person name="Papp T."/>
            <person name="Martin F.M."/>
            <person name="Miettinen O."/>
            <person name="Hibbett D.S."/>
            <person name="Nagy L.G."/>
        </authorList>
    </citation>
    <scope>NUCLEOTIDE SEQUENCE [LARGE SCALE GENOMIC DNA]</scope>
    <source>
        <strain evidence="2 3">CBS 309.79</strain>
    </source>
</reference>
<proteinExistence type="predicted"/>
<name>A0A5C3QTD5_9AGAR</name>
<protein>
    <submittedName>
        <fullName evidence="2">Uncharacterized protein</fullName>
    </submittedName>
</protein>
<feature type="region of interest" description="Disordered" evidence="1">
    <location>
        <begin position="1"/>
        <end position="97"/>
    </location>
</feature>
<sequence>MPSTYGIPDSPENPTTLPALQVGCTSVPTTPRPFTPSALEYSTVPETSVPDPGTLDSSPEVTKPLDWAEDFSDSSTNKESTKNKNTETASDTTSASDSVVNITATIVAEDPPLNPVTVMPVPTTSKTR</sequence>
<gene>
    <name evidence="2" type="ORF">BDV98DRAFT_589968</name>
</gene>
<dbReference type="AlphaFoldDB" id="A0A5C3QTD5"/>
<feature type="compositionally biased region" description="Low complexity" evidence="1">
    <location>
        <begin position="86"/>
        <end position="97"/>
    </location>
</feature>
<feature type="compositionally biased region" description="Polar residues" evidence="1">
    <location>
        <begin position="12"/>
        <end position="29"/>
    </location>
</feature>
<evidence type="ECO:0000256" key="1">
    <source>
        <dbReference type="SAM" id="MobiDB-lite"/>
    </source>
</evidence>
<dbReference type="EMBL" id="ML178817">
    <property type="protein sequence ID" value="TFL05273.1"/>
    <property type="molecule type" value="Genomic_DNA"/>
</dbReference>
<dbReference type="Proteomes" id="UP000305067">
    <property type="component" value="Unassembled WGS sequence"/>
</dbReference>
<evidence type="ECO:0000313" key="3">
    <source>
        <dbReference type="Proteomes" id="UP000305067"/>
    </source>
</evidence>
<evidence type="ECO:0000313" key="2">
    <source>
        <dbReference type="EMBL" id="TFL05273.1"/>
    </source>
</evidence>